<evidence type="ECO:0000313" key="2">
    <source>
        <dbReference type="EMBL" id="VWP02020.1"/>
    </source>
</evidence>
<organism evidence="2">
    <name type="scientific">Ganoderma boninense</name>
    <dbReference type="NCBI Taxonomy" id="34458"/>
    <lineage>
        <taxon>Eukaryota</taxon>
        <taxon>Fungi</taxon>
        <taxon>Dikarya</taxon>
        <taxon>Basidiomycota</taxon>
        <taxon>Agaricomycotina</taxon>
        <taxon>Agaricomycetes</taxon>
        <taxon>Polyporales</taxon>
        <taxon>Polyporaceae</taxon>
        <taxon>Ganoderma</taxon>
    </lineage>
</organism>
<name>A0A5K1K792_9APHY</name>
<protein>
    <submittedName>
        <fullName evidence="2">HMG box domain-containing protein</fullName>
    </submittedName>
</protein>
<dbReference type="EMBL" id="LR729867">
    <property type="protein sequence ID" value="VWP02020.1"/>
    <property type="molecule type" value="Genomic_DNA"/>
</dbReference>
<proteinExistence type="predicted"/>
<feature type="compositionally biased region" description="Basic and acidic residues" evidence="1">
    <location>
        <begin position="76"/>
        <end position="86"/>
    </location>
</feature>
<sequence length="258" mass="27310">MFRAPLNYIHFLLGVKQVRIRSPTPRGLPPSLNDIVGEASPERVKANIYKDSSSPIPFPTIERTVHDTKTPSSELPECKEDRHFEPETGSGIGTSSALGSYGEDDMASFIVGESDSEDDSVSPILCGALQASQSGAASLALPRDNHSVSSTTVFSQGKAADADSDEDIIGVNFIVGEAMGDVDPPQPWRSVRGSNGLSNSDWDADGHISSPDYTTLIIDEADDSDSLWGGWDSQCDDEGTHAASSSTNGTSPLHAMPG</sequence>
<feature type="region of interest" description="Disordered" evidence="1">
    <location>
        <begin position="184"/>
        <end position="211"/>
    </location>
</feature>
<reference evidence="2" key="1">
    <citation type="submission" date="2019-10" db="EMBL/GenBank/DDBJ databases">
        <authorList>
            <person name="Nor Muhammad N."/>
        </authorList>
    </citation>
    <scope>NUCLEOTIDE SEQUENCE</scope>
</reference>
<feature type="region of interest" description="Disordered" evidence="1">
    <location>
        <begin position="227"/>
        <end position="258"/>
    </location>
</feature>
<evidence type="ECO:0000256" key="1">
    <source>
        <dbReference type="SAM" id="MobiDB-lite"/>
    </source>
</evidence>
<feature type="region of interest" description="Disordered" evidence="1">
    <location>
        <begin position="56"/>
        <end position="100"/>
    </location>
</feature>
<gene>
    <name evidence="2" type="primary">I1RCP3</name>
</gene>
<feature type="compositionally biased region" description="Polar residues" evidence="1">
    <location>
        <begin position="242"/>
        <end position="251"/>
    </location>
</feature>
<accession>A0A5K1K792</accession>
<feature type="compositionally biased region" description="Polar residues" evidence="1">
    <location>
        <begin position="192"/>
        <end position="201"/>
    </location>
</feature>
<dbReference type="AlphaFoldDB" id="A0A5K1K792"/>